<sequence length="697" mass="76985">MRNITNLENFFRSCIRIWLAFLVGGVFLASCNDDEDETMVAPGGLRYTDYVEAVEQNKDWTSPEPQVFGQGTFSFAIDKVTKTLPENEEGEEETTPREEDIDISLLRLDPMTGTISIEANVLEVGEYKVGVTVTNEIGSFTLNNAIELEILDPLKANISLSATEAKLMVNPTSKLPITSIWVPIALTNEKGAAITVEPDGLLALDEEGRYVPVADKAYEPGEYDITFTARLAEHLDGSAKLKLIIEELGDPEISVDPTEPHIWTNKEGIAPGVGEGLSINAVGYSALTVLGGDGEEHPLFEMVETEGKIELKAKEGALLTEDAYELTLRASIEGSENPGLATLTLAVKRAAFELTATEETLPVKQDGVSWLPRLTTILGDLNMPDDATITLSDNRFMADGNLIRPDLTKTFADAETIALTITLARGESVMQVSTLTVSTETKADVEFTDLFTMTLPELADEKAKVNYGQPEHIGEGANFKSGNMEVSIIDLPDGYVLAEDKLWWQAKHISATPRNAKSEQPTVPLGPSLVLTAQGTKLTVLNDSRHIVASEAIDVQGFNKLKMSFTAYMDFNCNKFVGAIADKYIPEPYQWIQVYVVPESEYETAKADNYQTLNQSLNEENDVWSSFKVDRMTELEPLKYELFQDRVLETNISTDKVRLVFMFENQSKRFKDKFGVVDNKRYNIGTMSVSDLKVSAK</sequence>
<protein>
    <submittedName>
        <fullName evidence="1">Uncharacterized protein</fullName>
    </submittedName>
</protein>
<dbReference type="Proteomes" id="UP001348817">
    <property type="component" value="Chromosome"/>
</dbReference>
<reference evidence="1 2" key="1">
    <citation type="submission" date="2021-12" db="EMBL/GenBank/DDBJ databases">
        <title>Genome sequencing of bacteria with rrn-lacking chromosome and rrn-plasmid.</title>
        <authorList>
            <person name="Anda M."/>
            <person name="Iwasaki W."/>
        </authorList>
    </citation>
    <scope>NUCLEOTIDE SEQUENCE [LARGE SCALE GENOMIC DNA]</scope>
    <source>
        <strain evidence="1 2">DSM 100852</strain>
    </source>
</reference>
<dbReference type="PROSITE" id="PS51257">
    <property type="entry name" value="PROKAR_LIPOPROTEIN"/>
    <property type="match status" value="1"/>
</dbReference>
<gene>
    <name evidence="1" type="ORF">FUAX_19200</name>
</gene>
<dbReference type="AlphaFoldDB" id="A0AAU9D0Q6"/>
<name>A0AAU9D0Q6_9BACT</name>
<organism evidence="1 2">
    <name type="scientific">Fulvitalea axinellae</name>
    <dbReference type="NCBI Taxonomy" id="1182444"/>
    <lineage>
        <taxon>Bacteria</taxon>
        <taxon>Pseudomonadati</taxon>
        <taxon>Bacteroidota</taxon>
        <taxon>Cytophagia</taxon>
        <taxon>Cytophagales</taxon>
        <taxon>Persicobacteraceae</taxon>
        <taxon>Fulvitalea</taxon>
    </lineage>
</organism>
<dbReference type="RefSeq" id="WP_338391088.1">
    <property type="nucleotide sequence ID" value="NZ_AP025314.1"/>
</dbReference>
<proteinExistence type="predicted"/>
<evidence type="ECO:0000313" key="2">
    <source>
        <dbReference type="Proteomes" id="UP001348817"/>
    </source>
</evidence>
<accession>A0AAU9D0Q6</accession>
<evidence type="ECO:0000313" key="1">
    <source>
        <dbReference type="EMBL" id="BDD09488.1"/>
    </source>
</evidence>
<keyword evidence="2" id="KW-1185">Reference proteome</keyword>
<dbReference type="KEGG" id="fax:FUAX_19200"/>
<dbReference type="EMBL" id="AP025314">
    <property type="protein sequence ID" value="BDD09488.1"/>
    <property type="molecule type" value="Genomic_DNA"/>
</dbReference>